<dbReference type="SMART" id="SM00220">
    <property type="entry name" value="S_TKc"/>
    <property type="match status" value="1"/>
</dbReference>
<reference evidence="2 3" key="1">
    <citation type="submission" date="2014-02" db="EMBL/GenBank/DDBJ databases">
        <title>Single nucleus genome sequencing reveals high similarity among nuclei of an endomycorrhizal fungus.</title>
        <authorList>
            <person name="Lin K."/>
            <person name="Geurts R."/>
            <person name="Zhang Z."/>
            <person name="Limpens E."/>
            <person name="Saunders D.G."/>
            <person name="Mu D."/>
            <person name="Pang E."/>
            <person name="Cao H."/>
            <person name="Cha H."/>
            <person name="Lin T."/>
            <person name="Zhou Q."/>
            <person name="Shang Y."/>
            <person name="Li Y."/>
            <person name="Ivanov S."/>
            <person name="Sharma T."/>
            <person name="Velzen R.V."/>
            <person name="Ruijter N.D."/>
            <person name="Aanen D.K."/>
            <person name="Win J."/>
            <person name="Kamoun S."/>
            <person name="Bisseling T."/>
            <person name="Huang S."/>
        </authorList>
    </citation>
    <scope>NUCLEOTIDE SEQUENCE [LARGE SCALE GENOMIC DNA]</scope>
    <source>
        <strain evidence="3">DAOM197198w</strain>
    </source>
</reference>
<dbReference type="InterPro" id="IPR051681">
    <property type="entry name" value="Ser/Thr_Kinases-Pseudokinases"/>
</dbReference>
<protein>
    <submittedName>
        <fullName evidence="2">Sps1p</fullName>
    </submittedName>
</protein>
<sequence length="833" mass="97949">MHIQGIQDDNDNNVGTKVTAEVNINDAGKLKKGLYGTCIECKQPRSHYQWCQPCERKQCEKKIKNWTSRDKKIDAFLRDAQYNSTRPQTFLEWIPFDKLENILDIKSENKTSTIYSAIWKDGPRIWNQQNEIYERIKTEVIIKLNKDKNDDVQINEILNELKIYLDCHTQESALLIQFYGISKHPVSNDYFIVKQFHKNASSLTDYISHNFNNLNWEMKLHLLLYLSEDLKALHNAGYVHRYYKHPSSILVVNESYCAIETFLECKALPLYTDEMDGWYSYKATEILVRQPYTKACDIYSFGMIMHAIGTGKIPPYYFPSRFNHFSRDMSYDICFGLRPHIPDNIPKSFKNLVERCWNTEPDLRPNIHEVHNTLLNLWTSIYHNKYSTSLNLMCLDFSAADNNKDYSDSNTQEIITKRAVSSDLETSEMIKYIEENSLVKVFSIDKLTMMTPINNDHFCKISKATLKTEKTDIIVACKRFKSTLLDKTFLHELKMQHKKLYFCLRILRVLGISLDENTKEYLLVMQYADGRNLLQYLKGHFLELTWDDKLKFAYQITEGIKYLHDEDVLHQNLHSKNILIHRKEVKIILDIAKSTESDYLNEMIPYIDPKILDDRSYEYDKKSDIYSLGVLMWELSSGRPPFIYSETEKSLEIQLIISGHREELIPNTPNEYSDLYKSCWNPEPSERPSINKVFSKLGKVLYTQIKTNLKPEELINSIRNNYLAIVVNIDELSNIDENATWKKKDCSFPVICKKYKCVQLNEAFIHKLKMYRKFNFCSRIVRIFGISLDINANKFLLIMQHANGGNLRQYLKDHFSKLTWDDKMKLAYQILKE</sequence>
<gene>
    <name evidence="2" type="ORF">RirG_049520</name>
</gene>
<dbReference type="GO" id="GO:0004674">
    <property type="term" value="F:protein serine/threonine kinase activity"/>
    <property type="evidence" value="ECO:0007669"/>
    <property type="project" value="TreeGrafter"/>
</dbReference>
<dbReference type="InterPro" id="IPR000719">
    <property type="entry name" value="Prot_kinase_dom"/>
</dbReference>
<keyword evidence="3" id="KW-1185">Reference proteome</keyword>
<organism evidence="2 3">
    <name type="scientific">Rhizophagus irregularis (strain DAOM 197198w)</name>
    <name type="common">Glomus intraradices</name>
    <dbReference type="NCBI Taxonomy" id="1432141"/>
    <lineage>
        <taxon>Eukaryota</taxon>
        <taxon>Fungi</taxon>
        <taxon>Fungi incertae sedis</taxon>
        <taxon>Mucoromycota</taxon>
        <taxon>Glomeromycotina</taxon>
        <taxon>Glomeromycetes</taxon>
        <taxon>Glomerales</taxon>
        <taxon>Glomeraceae</taxon>
        <taxon>Rhizophagus</taxon>
    </lineage>
</organism>
<evidence type="ECO:0000313" key="2">
    <source>
        <dbReference type="EMBL" id="EXX74615.1"/>
    </source>
</evidence>
<evidence type="ECO:0000313" key="3">
    <source>
        <dbReference type="Proteomes" id="UP000022910"/>
    </source>
</evidence>
<dbReference type="PROSITE" id="PS50011">
    <property type="entry name" value="PROTEIN_KINASE_DOM"/>
    <property type="match status" value="2"/>
</dbReference>
<feature type="domain" description="Protein kinase" evidence="1">
    <location>
        <begin position="447"/>
        <end position="701"/>
    </location>
</feature>
<dbReference type="AlphaFoldDB" id="A0A015K4U9"/>
<name>A0A015K4U9_RHIIW</name>
<dbReference type="HOGENOM" id="CLU_000288_7_0_1"/>
<dbReference type="PRINTS" id="PR00109">
    <property type="entry name" value="TYRKINASE"/>
</dbReference>
<dbReference type="Pfam" id="PF07714">
    <property type="entry name" value="PK_Tyr_Ser-Thr"/>
    <property type="match status" value="3"/>
</dbReference>
<comment type="caution">
    <text evidence="2">The sequence shown here is derived from an EMBL/GenBank/DDBJ whole genome shotgun (WGS) entry which is preliminary data.</text>
</comment>
<dbReference type="InterPro" id="IPR001245">
    <property type="entry name" value="Ser-Thr/Tyr_kinase_cat_dom"/>
</dbReference>
<dbReference type="InterPro" id="IPR011009">
    <property type="entry name" value="Kinase-like_dom_sf"/>
</dbReference>
<dbReference type="Proteomes" id="UP000022910">
    <property type="component" value="Unassembled WGS sequence"/>
</dbReference>
<dbReference type="STRING" id="1432141.A0A015K4U9"/>
<dbReference type="Gene3D" id="1.10.510.10">
    <property type="entry name" value="Transferase(Phosphotransferase) domain 1"/>
    <property type="match status" value="3"/>
</dbReference>
<dbReference type="SUPFAM" id="SSF56112">
    <property type="entry name" value="Protein kinase-like (PK-like)"/>
    <property type="match status" value="3"/>
</dbReference>
<dbReference type="EMBL" id="JEMT01012788">
    <property type="protein sequence ID" value="EXX74615.1"/>
    <property type="molecule type" value="Genomic_DNA"/>
</dbReference>
<dbReference type="PANTHER" id="PTHR44329">
    <property type="entry name" value="SERINE/THREONINE-PROTEIN KINASE TNNI3K-RELATED"/>
    <property type="match status" value="1"/>
</dbReference>
<evidence type="ECO:0000259" key="1">
    <source>
        <dbReference type="PROSITE" id="PS50011"/>
    </source>
</evidence>
<feature type="domain" description="Protein kinase" evidence="1">
    <location>
        <begin position="100"/>
        <end position="374"/>
    </location>
</feature>
<accession>A0A015K4U9</accession>
<dbReference type="GO" id="GO:0005524">
    <property type="term" value="F:ATP binding"/>
    <property type="evidence" value="ECO:0007669"/>
    <property type="project" value="UniProtKB-KW"/>
</dbReference>
<proteinExistence type="predicted"/>